<evidence type="ECO:0000313" key="1">
    <source>
        <dbReference type="EMBL" id="KAJ7782545.1"/>
    </source>
</evidence>
<name>A0AAD7KBZ4_9AGAR</name>
<accession>A0AAD7KBZ4</accession>
<gene>
    <name evidence="1" type="ORF">DFH07DRAFT_949334</name>
</gene>
<dbReference type="AlphaFoldDB" id="A0AAD7KBZ4"/>
<sequence>MHTASTSVTGRAFLPVHRRFCSPNMPHWILKSGAPLIITPSDPTFSIGLINEDFNNVLALANNVDPAQDVITVTIPIVPAGGGYVLEFVNPENIDEVFVASAVFSIAPAA</sequence>
<comment type="caution">
    <text evidence="1">The sequence shown here is derived from an EMBL/GenBank/DDBJ whole genome shotgun (WGS) entry which is preliminary data.</text>
</comment>
<organism evidence="1 2">
    <name type="scientific">Mycena maculata</name>
    <dbReference type="NCBI Taxonomy" id="230809"/>
    <lineage>
        <taxon>Eukaryota</taxon>
        <taxon>Fungi</taxon>
        <taxon>Dikarya</taxon>
        <taxon>Basidiomycota</taxon>
        <taxon>Agaricomycotina</taxon>
        <taxon>Agaricomycetes</taxon>
        <taxon>Agaricomycetidae</taxon>
        <taxon>Agaricales</taxon>
        <taxon>Marasmiineae</taxon>
        <taxon>Mycenaceae</taxon>
        <taxon>Mycena</taxon>
    </lineage>
</organism>
<reference evidence="1" key="1">
    <citation type="submission" date="2023-03" db="EMBL/GenBank/DDBJ databases">
        <title>Massive genome expansion in bonnet fungi (Mycena s.s.) driven by repeated elements and novel gene families across ecological guilds.</title>
        <authorList>
            <consortium name="Lawrence Berkeley National Laboratory"/>
            <person name="Harder C.B."/>
            <person name="Miyauchi S."/>
            <person name="Viragh M."/>
            <person name="Kuo A."/>
            <person name="Thoen E."/>
            <person name="Andreopoulos B."/>
            <person name="Lu D."/>
            <person name="Skrede I."/>
            <person name="Drula E."/>
            <person name="Henrissat B."/>
            <person name="Morin E."/>
            <person name="Kohler A."/>
            <person name="Barry K."/>
            <person name="LaButti K."/>
            <person name="Morin E."/>
            <person name="Salamov A."/>
            <person name="Lipzen A."/>
            <person name="Mereny Z."/>
            <person name="Hegedus B."/>
            <person name="Baldrian P."/>
            <person name="Stursova M."/>
            <person name="Weitz H."/>
            <person name="Taylor A."/>
            <person name="Grigoriev I.V."/>
            <person name="Nagy L.G."/>
            <person name="Martin F."/>
            <person name="Kauserud H."/>
        </authorList>
    </citation>
    <scope>NUCLEOTIDE SEQUENCE</scope>
    <source>
        <strain evidence="1">CBHHK188m</strain>
    </source>
</reference>
<protein>
    <submittedName>
        <fullName evidence="1">Uncharacterized protein</fullName>
    </submittedName>
</protein>
<dbReference type="Proteomes" id="UP001215280">
    <property type="component" value="Unassembled WGS sequence"/>
</dbReference>
<evidence type="ECO:0000313" key="2">
    <source>
        <dbReference type="Proteomes" id="UP001215280"/>
    </source>
</evidence>
<dbReference type="EMBL" id="JARJLG010000003">
    <property type="protein sequence ID" value="KAJ7782545.1"/>
    <property type="molecule type" value="Genomic_DNA"/>
</dbReference>
<keyword evidence="2" id="KW-1185">Reference proteome</keyword>
<proteinExistence type="predicted"/>